<reference evidence="1 2" key="1">
    <citation type="journal article" date="2018" name="Sci. Rep.">
        <title>Comparative genomics provides insights into the lifestyle and reveals functional heterogeneity of dark septate endophytic fungi.</title>
        <authorList>
            <person name="Knapp D.G."/>
            <person name="Nemeth J.B."/>
            <person name="Barry K."/>
            <person name="Hainaut M."/>
            <person name="Henrissat B."/>
            <person name="Johnson J."/>
            <person name="Kuo A."/>
            <person name="Lim J.H.P."/>
            <person name="Lipzen A."/>
            <person name="Nolan M."/>
            <person name="Ohm R.A."/>
            <person name="Tamas L."/>
            <person name="Grigoriev I.V."/>
            <person name="Spatafora J.W."/>
            <person name="Nagy L.G."/>
            <person name="Kovacs G.M."/>
        </authorList>
    </citation>
    <scope>NUCLEOTIDE SEQUENCE [LARGE SCALE GENOMIC DNA]</scope>
    <source>
        <strain evidence="1 2">DSE2036</strain>
    </source>
</reference>
<dbReference type="AlphaFoldDB" id="A0A2V1DWC0"/>
<gene>
    <name evidence="1" type="ORF">DM02DRAFT_301174</name>
</gene>
<organism evidence="1 2">
    <name type="scientific">Periconia macrospinosa</name>
    <dbReference type="NCBI Taxonomy" id="97972"/>
    <lineage>
        <taxon>Eukaryota</taxon>
        <taxon>Fungi</taxon>
        <taxon>Dikarya</taxon>
        <taxon>Ascomycota</taxon>
        <taxon>Pezizomycotina</taxon>
        <taxon>Dothideomycetes</taxon>
        <taxon>Pleosporomycetidae</taxon>
        <taxon>Pleosporales</taxon>
        <taxon>Massarineae</taxon>
        <taxon>Periconiaceae</taxon>
        <taxon>Periconia</taxon>
    </lineage>
</organism>
<sequence>MAWGEGGGRDMVKGGSEKLEQVYEVRLVGSDSFMRIIPPCKLSECGARISCKCRLLFYYLFSFQCVSKIGFSNDSLSRRFERTGGMPYSNISFDFFMITPPTLRAFTVCCIPPSSLPQKMVAGRFLFCWIHHANLAPRLCGERKEQLPRSCAVERFFFFSFSILSLF</sequence>
<dbReference type="EMBL" id="KZ805342">
    <property type="protein sequence ID" value="PVI02467.1"/>
    <property type="molecule type" value="Genomic_DNA"/>
</dbReference>
<name>A0A2V1DWC0_9PLEO</name>
<keyword evidence="2" id="KW-1185">Reference proteome</keyword>
<accession>A0A2V1DWC0</accession>
<dbReference type="Proteomes" id="UP000244855">
    <property type="component" value="Unassembled WGS sequence"/>
</dbReference>
<protein>
    <submittedName>
        <fullName evidence="1">Uncharacterized protein</fullName>
    </submittedName>
</protein>
<proteinExistence type="predicted"/>
<evidence type="ECO:0000313" key="1">
    <source>
        <dbReference type="EMBL" id="PVI02467.1"/>
    </source>
</evidence>
<evidence type="ECO:0000313" key="2">
    <source>
        <dbReference type="Proteomes" id="UP000244855"/>
    </source>
</evidence>